<dbReference type="EC" id="3.2.2.23" evidence="15"/>
<dbReference type="Proteomes" id="UP001180081">
    <property type="component" value="Unassembled WGS sequence"/>
</dbReference>
<feature type="binding site" evidence="15">
    <location>
        <position position="91"/>
    </location>
    <ligand>
        <name>DNA</name>
        <dbReference type="ChEBI" id="CHEBI:16991"/>
    </ligand>
</feature>
<dbReference type="GO" id="GO:0140078">
    <property type="term" value="F:class I DNA-(apurinic or apyrimidinic site) endonuclease activity"/>
    <property type="evidence" value="ECO:0007669"/>
    <property type="project" value="UniProtKB-EC"/>
</dbReference>
<evidence type="ECO:0000256" key="13">
    <source>
        <dbReference type="ARBA" id="ARBA00023295"/>
    </source>
</evidence>
<dbReference type="InterPro" id="IPR012319">
    <property type="entry name" value="FPG_cat"/>
</dbReference>
<dbReference type="InterPro" id="IPR015887">
    <property type="entry name" value="DNA_glyclase_Znf_dom_DNA_BS"/>
</dbReference>
<evidence type="ECO:0000256" key="12">
    <source>
        <dbReference type="ARBA" id="ARBA00023268"/>
    </source>
</evidence>
<dbReference type="GO" id="GO:0008534">
    <property type="term" value="F:oxidized purine nucleobase lesion DNA N-glycosylase activity"/>
    <property type="evidence" value="ECO:0007669"/>
    <property type="project" value="UniProtKB-EC"/>
</dbReference>
<dbReference type="PANTHER" id="PTHR22993">
    <property type="entry name" value="FORMAMIDOPYRIMIDINE-DNA GLYCOSYLASE"/>
    <property type="match status" value="1"/>
</dbReference>
<evidence type="ECO:0000256" key="9">
    <source>
        <dbReference type="ARBA" id="ARBA00023125"/>
    </source>
</evidence>
<reference evidence="18" key="2">
    <citation type="submission" date="2023-06" db="EMBL/GenBank/DDBJ databases">
        <authorList>
            <person name="Lucena T."/>
            <person name="Sun Q."/>
        </authorList>
    </citation>
    <scope>NUCLEOTIDE SEQUENCE</scope>
    <source>
        <strain evidence="18">CECT 7703</strain>
    </source>
</reference>
<dbReference type="PROSITE" id="PS51068">
    <property type="entry name" value="FPG_CAT"/>
    <property type="match status" value="1"/>
</dbReference>
<evidence type="ECO:0000313" key="19">
    <source>
        <dbReference type="Proteomes" id="UP001180081"/>
    </source>
</evidence>
<dbReference type="EC" id="4.2.99.18" evidence="15"/>
<dbReference type="PROSITE" id="PS51066">
    <property type="entry name" value="ZF_FPG_2"/>
    <property type="match status" value="1"/>
</dbReference>
<dbReference type="EMBL" id="JAUFPU010000003">
    <property type="protein sequence ID" value="MDN3575901.1"/>
    <property type="molecule type" value="Genomic_DNA"/>
</dbReference>
<comment type="similarity">
    <text evidence="2 15">Belongs to the FPG family.</text>
</comment>
<dbReference type="Gene3D" id="3.20.190.10">
    <property type="entry name" value="MutM-like, N-terminal"/>
    <property type="match status" value="1"/>
</dbReference>
<evidence type="ECO:0000256" key="8">
    <source>
        <dbReference type="ARBA" id="ARBA00022833"/>
    </source>
</evidence>
<evidence type="ECO:0000259" key="16">
    <source>
        <dbReference type="PROSITE" id="PS51066"/>
    </source>
</evidence>
<dbReference type="Gene3D" id="1.10.8.50">
    <property type="match status" value="1"/>
</dbReference>
<dbReference type="SMART" id="SM01232">
    <property type="entry name" value="H2TH"/>
    <property type="match status" value="1"/>
</dbReference>
<comment type="catalytic activity">
    <reaction evidence="14 15">
        <text>2'-deoxyribonucleotide-(2'-deoxyribose 5'-phosphate)-2'-deoxyribonucleotide-DNA = a 3'-end 2'-deoxyribonucleotide-(2,3-dehydro-2,3-deoxyribose 5'-phosphate)-DNA + a 5'-end 5'-phospho-2'-deoxyribonucleoside-DNA + H(+)</text>
        <dbReference type="Rhea" id="RHEA:66592"/>
        <dbReference type="Rhea" id="RHEA-COMP:13180"/>
        <dbReference type="Rhea" id="RHEA-COMP:16897"/>
        <dbReference type="Rhea" id="RHEA-COMP:17067"/>
        <dbReference type="ChEBI" id="CHEBI:15378"/>
        <dbReference type="ChEBI" id="CHEBI:136412"/>
        <dbReference type="ChEBI" id="CHEBI:157695"/>
        <dbReference type="ChEBI" id="CHEBI:167181"/>
        <dbReference type="EC" id="4.2.99.18"/>
    </reaction>
</comment>
<keyword evidence="11 15" id="KW-0456">Lyase</keyword>
<evidence type="ECO:0000256" key="11">
    <source>
        <dbReference type="ARBA" id="ARBA00023239"/>
    </source>
</evidence>
<gene>
    <name evidence="15 18" type="primary">mutM</name>
    <name evidence="15" type="synonym">fpg</name>
    <name evidence="18" type="ORF">QWZ03_03835</name>
</gene>
<comment type="catalytic activity">
    <reaction evidence="1 15">
        <text>Hydrolysis of DNA containing ring-opened 7-methylguanine residues, releasing 2,6-diamino-4-hydroxy-5-(N-methyl)formamidopyrimidine.</text>
        <dbReference type="EC" id="3.2.2.23"/>
    </reaction>
</comment>
<evidence type="ECO:0000256" key="6">
    <source>
        <dbReference type="ARBA" id="ARBA00022771"/>
    </source>
</evidence>
<keyword evidence="4 15" id="KW-0479">Metal-binding</keyword>
<keyword evidence="9 15" id="KW-0238">DNA-binding</keyword>
<feature type="active site" description="Proton donor; for beta-elimination activity" evidence="15">
    <location>
        <position position="58"/>
    </location>
</feature>
<accession>A0ABT8B1A5</accession>
<evidence type="ECO:0000256" key="2">
    <source>
        <dbReference type="ARBA" id="ARBA00009409"/>
    </source>
</evidence>
<dbReference type="InterPro" id="IPR035937">
    <property type="entry name" value="FPG_N"/>
</dbReference>
<comment type="caution">
    <text evidence="18">The sequence shown here is derived from an EMBL/GenBank/DDBJ whole genome shotgun (WGS) entry which is preliminary data.</text>
</comment>
<keyword evidence="6 15" id="KW-0863">Zinc-finger</keyword>
<comment type="cofactor">
    <cofactor evidence="15">
        <name>Zn(2+)</name>
        <dbReference type="ChEBI" id="CHEBI:29105"/>
    </cofactor>
    <text evidence="15">Binds 1 zinc ion per subunit.</text>
</comment>
<keyword evidence="12 15" id="KW-0511">Multifunctional enzyme</keyword>
<feature type="active site" description="Proton donor" evidence="15">
    <location>
        <position position="3"/>
    </location>
</feature>
<dbReference type="InterPro" id="IPR010979">
    <property type="entry name" value="Ribosomal_uS13-like_H2TH"/>
</dbReference>
<dbReference type="HAMAP" id="MF_00103">
    <property type="entry name" value="Fapy_DNA_glycosyl"/>
    <property type="match status" value="1"/>
</dbReference>
<dbReference type="Pfam" id="PF01149">
    <property type="entry name" value="Fapy_DNA_glyco"/>
    <property type="match status" value="1"/>
</dbReference>
<proteinExistence type="inferred from homology"/>
<keyword evidence="8 15" id="KW-0862">Zinc</keyword>
<keyword evidence="10 15" id="KW-0234">DNA repair</keyword>
<keyword evidence="13 15" id="KW-0326">Glycosidase</keyword>
<feature type="domain" description="FPG-type" evidence="16">
    <location>
        <begin position="240"/>
        <end position="274"/>
    </location>
</feature>
<dbReference type="Pfam" id="PF06831">
    <property type="entry name" value="H2TH"/>
    <property type="match status" value="1"/>
</dbReference>
<keyword evidence="19" id="KW-1185">Reference proteome</keyword>
<evidence type="ECO:0000256" key="10">
    <source>
        <dbReference type="ARBA" id="ARBA00023204"/>
    </source>
</evidence>
<feature type="active site" description="Proton donor; for delta-elimination activity" evidence="15">
    <location>
        <position position="264"/>
    </location>
</feature>
<evidence type="ECO:0000259" key="17">
    <source>
        <dbReference type="PROSITE" id="PS51068"/>
    </source>
</evidence>
<dbReference type="InterPro" id="IPR010663">
    <property type="entry name" value="Znf_FPG/IleRS"/>
</dbReference>
<dbReference type="SUPFAM" id="SSF46946">
    <property type="entry name" value="S13-like H2TH domain"/>
    <property type="match status" value="1"/>
</dbReference>
<feature type="domain" description="Formamidopyrimidine-DNA glycosylase catalytic" evidence="17">
    <location>
        <begin position="2"/>
        <end position="116"/>
    </location>
</feature>
<dbReference type="InterPro" id="IPR020629">
    <property type="entry name" value="FPG_Glyclase"/>
</dbReference>
<dbReference type="NCBIfam" id="NF002211">
    <property type="entry name" value="PRK01103.1"/>
    <property type="match status" value="1"/>
</dbReference>
<dbReference type="InterPro" id="IPR000214">
    <property type="entry name" value="Znf_DNA_glyclase/AP_lyase"/>
</dbReference>
<dbReference type="Pfam" id="PF06827">
    <property type="entry name" value="zf-FPG_IleRS"/>
    <property type="match status" value="1"/>
</dbReference>
<evidence type="ECO:0000256" key="15">
    <source>
        <dbReference type="HAMAP-Rule" id="MF_00103"/>
    </source>
</evidence>
<sequence>MPELPEVETTRRGIAAAMDGAVLQGAVVREARLRWPVPPDLAERVAGLGVRRIWRRAKYLLLDIGHGHLILHLGMSGSLRVVAADTPPAKHDHVDLLFDRAGQQYALRYRDPRRFGALLWQPGELFAHPLLCHLGPEPLEADFTAAYLKQMLLGKQAAIKLAIMDNHIVVGVGNIYANEALFRAGIRPSRPASKLSRPDCQRLVAAIQATLTEAIAAGGSTLRDFVDSEGKPGYFQQRYFVYGRDEQPCLQCGNPIRSGRLGQRSTYWCTQCQPR</sequence>
<dbReference type="InterPro" id="IPR015886">
    <property type="entry name" value="H2TH_FPG"/>
</dbReference>
<dbReference type="CDD" id="cd08966">
    <property type="entry name" value="EcFpg-like_N"/>
    <property type="match status" value="1"/>
</dbReference>
<feature type="binding site" evidence="15">
    <location>
        <position position="155"/>
    </location>
    <ligand>
        <name>DNA</name>
        <dbReference type="ChEBI" id="CHEBI:16991"/>
    </ligand>
</feature>
<organism evidence="18 19">
    <name type="scientific">Chitinimonas viridis</name>
    <dbReference type="NCBI Taxonomy" id="664880"/>
    <lineage>
        <taxon>Bacteria</taxon>
        <taxon>Pseudomonadati</taxon>
        <taxon>Pseudomonadota</taxon>
        <taxon>Betaproteobacteria</taxon>
        <taxon>Neisseriales</taxon>
        <taxon>Chitinibacteraceae</taxon>
        <taxon>Chitinimonas</taxon>
    </lineage>
</organism>
<dbReference type="SMART" id="SM00898">
    <property type="entry name" value="Fapy_DNA_glyco"/>
    <property type="match status" value="1"/>
</dbReference>
<evidence type="ECO:0000256" key="7">
    <source>
        <dbReference type="ARBA" id="ARBA00022801"/>
    </source>
</evidence>
<dbReference type="RefSeq" id="WP_290331542.1">
    <property type="nucleotide sequence ID" value="NZ_JAUFPU010000003.1"/>
</dbReference>
<keyword evidence="7 15" id="KW-0378">Hydrolase</keyword>
<keyword evidence="5 15" id="KW-0227">DNA damage</keyword>
<dbReference type="PROSITE" id="PS01242">
    <property type="entry name" value="ZF_FPG_1"/>
    <property type="match status" value="1"/>
</dbReference>
<reference evidence="18" key="1">
    <citation type="journal article" date="2014" name="Int. J. Syst. Evol. Microbiol.">
        <title>Complete genome of a new Firmicutes species belonging to the dominant human colonic microbiota ('Ruminococcus bicirculans') reveals two chromosomes and a selective capacity to utilize plant glucans.</title>
        <authorList>
            <consortium name="NISC Comparative Sequencing Program"/>
            <person name="Wegmann U."/>
            <person name="Louis P."/>
            <person name="Goesmann A."/>
            <person name="Henrissat B."/>
            <person name="Duncan S.H."/>
            <person name="Flint H.J."/>
        </authorList>
    </citation>
    <scope>NUCLEOTIDE SEQUENCE</scope>
    <source>
        <strain evidence="18">CECT 7703</strain>
    </source>
</reference>
<comment type="function">
    <text evidence="15">Involved in base excision repair of DNA damaged by oxidation or by mutagenic agents. Acts as DNA glycosylase that recognizes and removes damaged bases. Has a preference for oxidized purines, such as 7,8-dihydro-8-oxoguanine (8-oxoG). Has AP (apurinic/apyrimidinic) lyase activity and introduces nicks in the DNA strand. Cleaves the DNA backbone by beta-delta elimination to generate a single-strand break at the site of the removed base with both 3'- and 5'-phosphates.</text>
</comment>
<feature type="active site" description="Schiff-base intermediate with DNA" evidence="15">
    <location>
        <position position="2"/>
    </location>
</feature>
<feature type="binding site" evidence="15">
    <location>
        <position position="113"/>
    </location>
    <ligand>
        <name>DNA</name>
        <dbReference type="ChEBI" id="CHEBI:16991"/>
    </ligand>
</feature>
<dbReference type="NCBIfam" id="TIGR00577">
    <property type="entry name" value="fpg"/>
    <property type="match status" value="1"/>
</dbReference>
<evidence type="ECO:0000256" key="4">
    <source>
        <dbReference type="ARBA" id="ARBA00022723"/>
    </source>
</evidence>
<evidence type="ECO:0000256" key="3">
    <source>
        <dbReference type="ARBA" id="ARBA00011245"/>
    </source>
</evidence>
<evidence type="ECO:0000256" key="5">
    <source>
        <dbReference type="ARBA" id="ARBA00022763"/>
    </source>
</evidence>
<evidence type="ECO:0000256" key="1">
    <source>
        <dbReference type="ARBA" id="ARBA00001668"/>
    </source>
</evidence>
<name>A0ABT8B1A5_9NEIS</name>
<dbReference type="SUPFAM" id="SSF57716">
    <property type="entry name" value="Glucocorticoid receptor-like (DNA-binding domain)"/>
    <property type="match status" value="1"/>
</dbReference>
<dbReference type="SUPFAM" id="SSF81624">
    <property type="entry name" value="N-terminal domain of MutM-like DNA repair proteins"/>
    <property type="match status" value="1"/>
</dbReference>
<dbReference type="PANTHER" id="PTHR22993:SF9">
    <property type="entry name" value="FORMAMIDOPYRIMIDINE-DNA GLYCOSYLASE"/>
    <property type="match status" value="1"/>
</dbReference>
<protein>
    <recommendedName>
        <fullName evidence="15">Formamidopyrimidine-DNA glycosylase</fullName>
        <shortName evidence="15">Fapy-DNA glycosylase</shortName>
        <ecNumber evidence="15">3.2.2.23</ecNumber>
    </recommendedName>
    <alternativeName>
        <fullName evidence="15">DNA-(apurinic or apyrimidinic site) lyase MutM</fullName>
        <shortName evidence="15">AP lyase MutM</shortName>
        <ecNumber evidence="15">4.2.99.18</ecNumber>
    </alternativeName>
</protein>
<evidence type="ECO:0000313" key="18">
    <source>
        <dbReference type="EMBL" id="MDN3575901.1"/>
    </source>
</evidence>
<comment type="subunit">
    <text evidence="3 15">Monomer.</text>
</comment>
<evidence type="ECO:0000256" key="14">
    <source>
        <dbReference type="ARBA" id="ARBA00044632"/>
    </source>
</evidence>